<reference evidence="4 5" key="1">
    <citation type="submission" date="2014-03" db="EMBL/GenBank/DDBJ databases">
        <title>Draft genome of the hookworm Oesophagostomum dentatum.</title>
        <authorList>
            <person name="Mitreva M."/>
        </authorList>
    </citation>
    <scope>NUCLEOTIDE SEQUENCE [LARGE SCALE GENOMIC DNA]</scope>
    <source>
        <strain evidence="4 5">OD-Hann</strain>
    </source>
</reference>
<dbReference type="GO" id="GO:0006310">
    <property type="term" value="P:DNA recombination"/>
    <property type="evidence" value="ECO:0007669"/>
    <property type="project" value="UniProtKB-KW"/>
</dbReference>
<keyword evidence="1" id="KW-0547">Nucleotide-binding</keyword>
<sequence>MAEDCVRQGFSQDKAEALVFYDLSDRLSVLRYNLSETPTDGSCILLRPRGSGKILNRRRKRVICVAWIGIAASLLPYGRTAFMLNRECSLKREEQDAIPLKEADAIMGFDQYGSELALEAVDLLLQHLMCNNILFGGKTIVLYGDFRQTLREWYGQRASKTRCFLMGQITNVDCLSDRAILAPRNLEADHVNQRSIVWSHLRLKEH</sequence>
<name>A0A0B1TG99_OESDE</name>
<dbReference type="GO" id="GO:0000723">
    <property type="term" value="P:telomere maintenance"/>
    <property type="evidence" value="ECO:0007669"/>
    <property type="project" value="InterPro"/>
</dbReference>
<dbReference type="GO" id="GO:0016887">
    <property type="term" value="F:ATP hydrolysis activity"/>
    <property type="evidence" value="ECO:0007669"/>
    <property type="project" value="RHEA"/>
</dbReference>
<dbReference type="GO" id="GO:0006281">
    <property type="term" value="P:DNA repair"/>
    <property type="evidence" value="ECO:0007669"/>
    <property type="project" value="UniProtKB-KW"/>
</dbReference>
<dbReference type="InterPro" id="IPR010285">
    <property type="entry name" value="DNA_helicase_pif1-like_DEAD"/>
</dbReference>
<gene>
    <name evidence="4" type="ORF">OESDEN_03472</name>
</gene>
<keyword evidence="1" id="KW-0347">Helicase</keyword>
<keyword evidence="1" id="KW-0234">DNA repair</keyword>
<keyword evidence="1" id="KW-0233">DNA recombination</keyword>
<dbReference type="Proteomes" id="UP000053660">
    <property type="component" value="Unassembled WGS sequence"/>
</dbReference>
<dbReference type="Pfam" id="PF05970">
    <property type="entry name" value="PIF1"/>
    <property type="match status" value="1"/>
</dbReference>
<organism evidence="4 5">
    <name type="scientific">Oesophagostomum dentatum</name>
    <name type="common">Nodular worm</name>
    <dbReference type="NCBI Taxonomy" id="61180"/>
    <lineage>
        <taxon>Eukaryota</taxon>
        <taxon>Metazoa</taxon>
        <taxon>Ecdysozoa</taxon>
        <taxon>Nematoda</taxon>
        <taxon>Chromadorea</taxon>
        <taxon>Rhabditida</taxon>
        <taxon>Rhabditina</taxon>
        <taxon>Rhabditomorpha</taxon>
        <taxon>Strongyloidea</taxon>
        <taxon>Strongylidae</taxon>
        <taxon>Oesophagostomum</taxon>
    </lineage>
</organism>
<evidence type="ECO:0000313" key="5">
    <source>
        <dbReference type="Proteomes" id="UP000053660"/>
    </source>
</evidence>
<dbReference type="AlphaFoldDB" id="A0A0B1TG99"/>
<keyword evidence="5" id="KW-1185">Reference proteome</keyword>
<feature type="domain" description="DNA helicase Pif1-like DEAD-box helicase" evidence="3">
    <location>
        <begin position="55"/>
        <end position="151"/>
    </location>
</feature>
<accession>A0A0B1TG99</accession>
<dbReference type="GO" id="GO:0043139">
    <property type="term" value="F:5'-3' DNA helicase activity"/>
    <property type="evidence" value="ECO:0007669"/>
    <property type="project" value="UniProtKB-EC"/>
</dbReference>
<protein>
    <recommendedName>
        <fullName evidence="1">ATP-dependent DNA helicase</fullName>
        <ecNumber evidence="1">5.6.2.3</ecNumber>
    </recommendedName>
</protein>
<evidence type="ECO:0000313" key="4">
    <source>
        <dbReference type="EMBL" id="KHJ96563.1"/>
    </source>
</evidence>
<keyword evidence="2" id="KW-0812">Transmembrane</keyword>
<evidence type="ECO:0000256" key="2">
    <source>
        <dbReference type="SAM" id="Phobius"/>
    </source>
</evidence>
<keyword evidence="1" id="KW-0227">DNA damage</keyword>
<comment type="catalytic activity">
    <reaction evidence="1">
        <text>ATP + H2O = ADP + phosphate + H(+)</text>
        <dbReference type="Rhea" id="RHEA:13065"/>
        <dbReference type="ChEBI" id="CHEBI:15377"/>
        <dbReference type="ChEBI" id="CHEBI:15378"/>
        <dbReference type="ChEBI" id="CHEBI:30616"/>
        <dbReference type="ChEBI" id="CHEBI:43474"/>
        <dbReference type="ChEBI" id="CHEBI:456216"/>
        <dbReference type="EC" id="5.6.2.3"/>
    </reaction>
</comment>
<keyword evidence="1" id="KW-0378">Hydrolase</keyword>
<dbReference type="PANTHER" id="PTHR10492">
    <property type="match status" value="1"/>
</dbReference>
<evidence type="ECO:0000256" key="1">
    <source>
        <dbReference type="RuleBase" id="RU363044"/>
    </source>
</evidence>
<dbReference type="OrthoDB" id="1918649at2759"/>
<keyword evidence="2" id="KW-1133">Transmembrane helix</keyword>
<proteinExistence type="inferred from homology"/>
<comment type="similarity">
    <text evidence="1">Belongs to the helicase family.</text>
</comment>
<dbReference type="EMBL" id="KN549635">
    <property type="protein sequence ID" value="KHJ96563.1"/>
    <property type="molecule type" value="Genomic_DNA"/>
</dbReference>
<dbReference type="EC" id="5.6.2.3" evidence="1"/>
<evidence type="ECO:0000259" key="3">
    <source>
        <dbReference type="Pfam" id="PF05970"/>
    </source>
</evidence>
<keyword evidence="1" id="KW-0067">ATP-binding</keyword>
<feature type="transmembrane region" description="Helical" evidence="2">
    <location>
        <begin position="62"/>
        <end position="84"/>
    </location>
</feature>
<dbReference type="GO" id="GO:0005524">
    <property type="term" value="F:ATP binding"/>
    <property type="evidence" value="ECO:0007669"/>
    <property type="project" value="UniProtKB-KW"/>
</dbReference>
<keyword evidence="2" id="KW-0472">Membrane</keyword>
<dbReference type="PANTHER" id="PTHR10492:SF57">
    <property type="entry name" value="ATP-DEPENDENT DNA HELICASE"/>
    <property type="match status" value="1"/>
</dbReference>
<comment type="cofactor">
    <cofactor evidence="1">
        <name>Mg(2+)</name>
        <dbReference type="ChEBI" id="CHEBI:18420"/>
    </cofactor>
</comment>